<dbReference type="EMBL" id="HBEG01027058">
    <property type="protein sequence ID" value="CAD8363489.1"/>
    <property type="molecule type" value="Transcribed_RNA"/>
</dbReference>
<name>A0A7S0AGV7_9DINO</name>
<protein>
    <submittedName>
        <fullName evidence="2">Uncharacterized protein</fullName>
    </submittedName>
</protein>
<feature type="region of interest" description="Disordered" evidence="1">
    <location>
        <begin position="1"/>
        <end position="24"/>
    </location>
</feature>
<reference evidence="2" key="1">
    <citation type="submission" date="2021-01" db="EMBL/GenBank/DDBJ databases">
        <authorList>
            <person name="Corre E."/>
            <person name="Pelletier E."/>
            <person name="Niang G."/>
            <person name="Scheremetjew M."/>
            <person name="Finn R."/>
            <person name="Kale V."/>
            <person name="Holt S."/>
            <person name="Cochrane G."/>
            <person name="Meng A."/>
            <person name="Brown T."/>
            <person name="Cohen L."/>
        </authorList>
    </citation>
    <scope>NUCLEOTIDE SEQUENCE</scope>
    <source>
        <strain evidence="2">Pbaha01</strain>
    </source>
</reference>
<feature type="compositionally biased region" description="Polar residues" evidence="1">
    <location>
        <begin position="254"/>
        <end position="274"/>
    </location>
</feature>
<accession>A0A7S0AGV7</accession>
<organism evidence="2">
    <name type="scientific">Pyrodinium bahamense</name>
    <dbReference type="NCBI Taxonomy" id="73915"/>
    <lineage>
        <taxon>Eukaryota</taxon>
        <taxon>Sar</taxon>
        <taxon>Alveolata</taxon>
        <taxon>Dinophyceae</taxon>
        <taxon>Gonyaulacales</taxon>
        <taxon>Pyrocystaceae</taxon>
        <taxon>Pyrodinium</taxon>
    </lineage>
</organism>
<sequence>MMPGDRSSWAGDAHHGSAHHGSAHDVQWAADQNRDRRRQNATLAVSNSVAGDGAIYRSSGIACLNRRTDWGTCGATYYKASDDSFHGVPKGDMKAFAVPSVAKWGGWKWAGGEGSWSTPYSGWEEPDATHRDWVAASTEWSSSSALQTPSHGRVHSASSPGCWTQDESIVSQSAGSGSPDGHVGGQPLAEAICKVEQELVVARARVADLETQLTTLRASASAQASLEGPAGDHCQAQSHGEGMDRSPREDAEQLASTEGSARSTQQLQRTRPTSTGKGTGKGAAEPALVTHGLTVQGPQQGMAMVTGRKQIENRAWRIPCGWYALHVGSKPLAAIGEEWCERMKTVWPEAPPERSLPSSCIVGLIHVSDQRPAAKCLPQDHEQSVWAVGPICHVISEAVKLPQPIHLSGSQGLWPISAATQERIKRQLRGLGVQSYPALPWGK</sequence>
<evidence type="ECO:0000256" key="1">
    <source>
        <dbReference type="SAM" id="MobiDB-lite"/>
    </source>
</evidence>
<evidence type="ECO:0000313" key="2">
    <source>
        <dbReference type="EMBL" id="CAD8363489.1"/>
    </source>
</evidence>
<gene>
    <name evidence="2" type="ORF">PBAH0796_LOCUS16395</name>
</gene>
<dbReference type="AlphaFoldDB" id="A0A7S0AGV7"/>
<feature type="compositionally biased region" description="Basic and acidic residues" evidence="1">
    <location>
        <begin position="241"/>
        <end position="251"/>
    </location>
</feature>
<feature type="region of interest" description="Disordered" evidence="1">
    <location>
        <begin position="142"/>
        <end position="164"/>
    </location>
</feature>
<proteinExistence type="predicted"/>
<feature type="region of interest" description="Disordered" evidence="1">
    <location>
        <begin position="223"/>
        <end position="287"/>
    </location>
</feature>